<feature type="compositionally biased region" description="Low complexity" evidence="1">
    <location>
        <begin position="694"/>
        <end position="736"/>
    </location>
</feature>
<keyword evidence="3" id="KW-1185">Reference proteome</keyword>
<dbReference type="Proteomes" id="UP000649617">
    <property type="component" value="Unassembled WGS sequence"/>
</dbReference>
<accession>A0A812JPU1</accession>
<name>A0A812JPU1_SYMPI</name>
<feature type="compositionally biased region" description="Polar residues" evidence="1">
    <location>
        <begin position="681"/>
        <end position="692"/>
    </location>
</feature>
<protein>
    <submittedName>
        <fullName evidence="2">Uncharacterized protein</fullName>
    </submittedName>
</protein>
<reference evidence="2" key="1">
    <citation type="submission" date="2021-02" db="EMBL/GenBank/DDBJ databases">
        <authorList>
            <person name="Dougan E. K."/>
            <person name="Rhodes N."/>
            <person name="Thang M."/>
            <person name="Chan C."/>
        </authorList>
    </citation>
    <scope>NUCLEOTIDE SEQUENCE</scope>
</reference>
<dbReference type="OrthoDB" id="448855at2759"/>
<evidence type="ECO:0000313" key="3">
    <source>
        <dbReference type="Proteomes" id="UP000649617"/>
    </source>
</evidence>
<dbReference type="AlphaFoldDB" id="A0A812JPU1"/>
<feature type="region of interest" description="Disordered" evidence="1">
    <location>
        <begin position="591"/>
        <end position="614"/>
    </location>
</feature>
<proteinExistence type="predicted"/>
<gene>
    <name evidence="2" type="ORF">SPIL2461_LOCUS2094</name>
</gene>
<sequence>MPFLFLVMLEHESALVECHGAAAVGLGEPWLWQHLLLYLVRSEDPRNAAPPPAPQKNSQPQQPATPLGEWRVAASNENIVNPHSLGRLAQPQATLPPEQVEAAAAMQTQVQGESAFPWWAVDGNDARNGQAAGAAGRSHHRSSEFVCPGMDEILEGRTLCEHVVYLTQTIRELRSEMDTLVPVQQPAKENSVHQESKFLNGMARDVLAMNSQEIGELVRHQQSDEEQFAHASELMSGLLNTQHKDELQLSNHEGSISKLGEVQVEDETKIGQTAKQVLSMARQVESVNQSQEHIRLDFAVAEHHFEHQSQNLESLAANVSGLGIHLDEVQTEFEGALENHGSEILQNKESLDRVDEDISALKTAREKDAQKLLELHEKHEELAADVDEVKDRQKRELSAVNESVAGIVDAMKEVSEEMSTLNRSQDLGTVSNQTLELKDFLTKVEEALAAAGLTDFLKGRDVFERLYRDALRRMRTQAEIQARLTEESAKQFVRTLHDLANHPLVAVDAAMELHGGRGGSPFQVMRFSPAETPGESARLIPSLQDRDSRVPVRSKTAVFSEGETYDEEDDTTESQRAGRVRRAVTLASGMEDRTGLARNGPTNKPTTLSKQGSGYVRMGSGLSNAEGLAVASTASLNSRHGTAASQAAPSLPQSNLVSARPLAAGPNWPLGNMAVECSGNFTRASSRGSDAMTSHRSSPVQSQSPPRHSQSPLRSSSPSLGSLPLQPLLSVSGLGPRPAPSQLVPNSKGRLL</sequence>
<evidence type="ECO:0000256" key="1">
    <source>
        <dbReference type="SAM" id="MobiDB-lite"/>
    </source>
</evidence>
<dbReference type="EMBL" id="CAJNIZ010002224">
    <property type="protein sequence ID" value="CAE7207879.1"/>
    <property type="molecule type" value="Genomic_DNA"/>
</dbReference>
<feature type="compositionally biased region" description="Polar residues" evidence="1">
    <location>
        <begin position="600"/>
        <end position="612"/>
    </location>
</feature>
<feature type="region of interest" description="Disordered" evidence="1">
    <location>
        <begin position="546"/>
        <end position="577"/>
    </location>
</feature>
<feature type="region of interest" description="Disordered" evidence="1">
    <location>
        <begin position="46"/>
        <end position="66"/>
    </location>
</feature>
<organism evidence="2 3">
    <name type="scientific">Symbiodinium pilosum</name>
    <name type="common">Dinoflagellate</name>
    <dbReference type="NCBI Taxonomy" id="2952"/>
    <lineage>
        <taxon>Eukaryota</taxon>
        <taxon>Sar</taxon>
        <taxon>Alveolata</taxon>
        <taxon>Dinophyceae</taxon>
        <taxon>Suessiales</taxon>
        <taxon>Symbiodiniaceae</taxon>
        <taxon>Symbiodinium</taxon>
    </lineage>
</organism>
<feature type="compositionally biased region" description="Acidic residues" evidence="1">
    <location>
        <begin position="563"/>
        <end position="572"/>
    </location>
</feature>
<feature type="compositionally biased region" description="Polar residues" evidence="1">
    <location>
        <begin position="55"/>
        <end position="64"/>
    </location>
</feature>
<evidence type="ECO:0000313" key="2">
    <source>
        <dbReference type="EMBL" id="CAE7207879.1"/>
    </source>
</evidence>
<feature type="region of interest" description="Disordered" evidence="1">
    <location>
        <begin position="681"/>
        <end position="752"/>
    </location>
</feature>
<comment type="caution">
    <text evidence="2">The sequence shown here is derived from an EMBL/GenBank/DDBJ whole genome shotgun (WGS) entry which is preliminary data.</text>
</comment>